<dbReference type="InterPro" id="IPR002498">
    <property type="entry name" value="PInositol-4-P-4/5-kinase_core"/>
</dbReference>
<evidence type="ECO:0000256" key="4">
    <source>
        <dbReference type="SAM" id="MobiDB-lite"/>
    </source>
</evidence>
<evidence type="ECO:0000256" key="2">
    <source>
        <dbReference type="ARBA" id="ARBA00022840"/>
    </source>
</evidence>
<dbReference type="GO" id="GO:0000285">
    <property type="term" value="F:1-phosphatidylinositol-3-phosphate 5-kinase activity"/>
    <property type="evidence" value="ECO:0007669"/>
    <property type="project" value="InterPro"/>
</dbReference>
<reference evidence="6 7" key="1">
    <citation type="journal article" date="2019" name="PLoS Biol.">
        <title>Sex chromosomes control vertical transmission of feminizing Wolbachia symbionts in an isopod.</title>
        <authorList>
            <person name="Becking T."/>
            <person name="Chebbi M.A."/>
            <person name="Giraud I."/>
            <person name="Moumen B."/>
            <person name="Laverre T."/>
            <person name="Caubet Y."/>
            <person name="Peccoud J."/>
            <person name="Gilbert C."/>
            <person name="Cordaux R."/>
        </authorList>
    </citation>
    <scope>NUCLEOTIDE SEQUENCE [LARGE SCALE GENOMIC DNA]</scope>
    <source>
        <strain evidence="6">ANa2</strain>
        <tissue evidence="6">Whole body excluding digestive tract and cuticle</tissue>
    </source>
</reference>
<dbReference type="GO" id="GO:0005524">
    <property type="term" value="F:ATP binding"/>
    <property type="evidence" value="ECO:0007669"/>
    <property type="project" value="UniProtKB-UniRule"/>
</dbReference>
<dbReference type="GO" id="GO:0010008">
    <property type="term" value="C:endosome membrane"/>
    <property type="evidence" value="ECO:0007669"/>
    <property type="project" value="TreeGrafter"/>
</dbReference>
<dbReference type="PROSITE" id="PS51455">
    <property type="entry name" value="PIPK"/>
    <property type="match status" value="1"/>
</dbReference>
<dbReference type="EMBL" id="SEYY01019128">
    <property type="protein sequence ID" value="KAB7498626.1"/>
    <property type="molecule type" value="Genomic_DNA"/>
</dbReference>
<dbReference type="InterPro" id="IPR027484">
    <property type="entry name" value="PInositol-4-P-5-kinase_N"/>
</dbReference>
<name>A0A5N5SWM2_9CRUS</name>
<gene>
    <name evidence="6" type="primary">PIKFYVE</name>
    <name evidence="6" type="ORF">Anas_05635</name>
</gene>
<evidence type="ECO:0000256" key="3">
    <source>
        <dbReference type="PROSITE-ProRule" id="PRU00781"/>
    </source>
</evidence>
<keyword evidence="3" id="KW-0808">Transferase</keyword>
<feature type="region of interest" description="Disordered" evidence="4">
    <location>
        <begin position="395"/>
        <end position="434"/>
    </location>
</feature>
<evidence type="ECO:0000256" key="1">
    <source>
        <dbReference type="ARBA" id="ARBA00022741"/>
    </source>
</evidence>
<feature type="non-terminal residue" evidence="6">
    <location>
        <position position="728"/>
    </location>
</feature>
<dbReference type="CDD" id="cd17300">
    <property type="entry name" value="PIPKc_PIKfyve"/>
    <property type="match status" value="1"/>
</dbReference>
<evidence type="ECO:0000313" key="7">
    <source>
        <dbReference type="Proteomes" id="UP000326759"/>
    </source>
</evidence>
<dbReference type="OrthoDB" id="158357at2759"/>
<dbReference type="FunFam" id="3.30.800.10:FF:000004">
    <property type="entry name" value="1-phosphatidylinositol 3-phosphate 5-kinase isoform X1"/>
    <property type="match status" value="1"/>
</dbReference>
<accession>A0A5N5SWM2</accession>
<proteinExistence type="predicted"/>
<feature type="region of interest" description="Disordered" evidence="4">
    <location>
        <begin position="216"/>
        <end position="237"/>
    </location>
</feature>
<dbReference type="Gene3D" id="3.30.810.10">
    <property type="entry name" value="2-Layer Sandwich"/>
    <property type="match status" value="1"/>
</dbReference>
<protein>
    <submittedName>
        <fullName evidence="6">1-phosphatidylinositol 3-phosphate 5-kinase</fullName>
    </submittedName>
</protein>
<dbReference type="SMART" id="SM00330">
    <property type="entry name" value="PIPKc"/>
    <property type="match status" value="1"/>
</dbReference>
<dbReference type="InterPro" id="IPR044769">
    <property type="entry name" value="PIKfyve_PIPKc"/>
</dbReference>
<feature type="domain" description="PIPK" evidence="5">
    <location>
        <begin position="376"/>
        <end position="712"/>
    </location>
</feature>
<organism evidence="6 7">
    <name type="scientific">Armadillidium nasatum</name>
    <dbReference type="NCBI Taxonomy" id="96803"/>
    <lineage>
        <taxon>Eukaryota</taxon>
        <taxon>Metazoa</taxon>
        <taxon>Ecdysozoa</taxon>
        <taxon>Arthropoda</taxon>
        <taxon>Crustacea</taxon>
        <taxon>Multicrustacea</taxon>
        <taxon>Malacostraca</taxon>
        <taxon>Eumalacostraca</taxon>
        <taxon>Peracarida</taxon>
        <taxon>Isopoda</taxon>
        <taxon>Oniscidea</taxon>
        <taxon>Crinocheta</taxon>
        <taxon>Armadillidiidae</taxon>
        <taxon>Armadillidium</taxon>
    </lineage>
</organism>
<dbReference type="GO" id="GO:0046854">
    <property type="term" value="P:phosphatidylinositol phosphate biosynthetic process"/>
    <property type="evidence" value="ECO:0007669"/>
    <property type="project" value="TreeGrafter"/>
</dbReference>
<keyword evidence="7" id="KW-1185">Reference proteome</keyword>
<dbReference type="Pfam" id="PF01504">
    <property type="entry name" value="PIP5K"/>
    <property type="match status" value="1"/>
</dbReference>
<sequence length="728" mass="82110">MIKSIAIQGYGVFSSIVDRLSTISEEIGQRWDPLLESVATHHQKQKQIFRESIEKIQLQLTSPTLEKRRCNQEALKFDKDLANILNEISDQIVLLKGQIVQVVQDWNSKVQDLLNLRKKDDKDKQRTNSGNISRPSGSLLSSTSSTLTGSVEQLQLSSKDEIFNHQEISDSSDHTIEEEKGDVFHEEQRNECSTTEENKTSGIENKKVVGTQREEKITAGVSSPTSARSVSSFLNDSTEKDVSGGIRAVLGSKEVSQGSELISRHRQISSTSGNVRSGLEQFIPSPSRVGHHERSFSDESEAVIAKDILERIPEKRYSSSVKNIISTLWSSSADLMIKSPFDPMEHYNILPEVKIPVVINDDEPSSIIAKALASQEYETKLQILQVKLNELQQGLENSHKTTESSNSSPTTVSNTSQEGVATKGSDSDKQSSQKDMHIDLQWNDSHANYYCKILFVDQFRELRQLIFPSGEELFIRSLSRCVSWDARGGKSGSAFCKTVDDRFVLKEMSRFEINSFLEFAPAYIQYITNCNKKNIPTALTRIVGVYRIGYKNTLTNRAEKFDFLVMENLFYQRSISTKFDLKGSERNRKVKLTGKEESEVVLLDENLLQMACSSPFYLRPHGKDVLTRAIVEDSNFLSQQFIMDYSLLVGVDEENNQLVVGIIDYIRTFTWDKKLETIIKGSRLAGGAGKSPTILSPDSYRNRFCLAMESYFVLAPDRWTSLEEGNEL</sequence>
<feature type="region of interest" description="Disordered" evidence="4">
    <location>
        <begin position="166"/>
        <end position="204"/>
    </location>
</feature>
<comment type="caution">
    <text evidence="6">The sequence shown here is derived from an EMBL/GenBank/DDBJ whole genome shotgun (WGS) entry which is preliminary data.</text>
</comment>
<feature type="compositionally biased region" description="Basic and acidic residues" evidence="4">
    <location>
        <begin position="117"/>
        <end position="126"/>
    </location>
</feature>
<evidence type="ECO:0000313" key="6">
    <source>
        <dbReference type="EMBL" id="KAB7498626.1"/>
    </source>
</evidence>
<keyword evidence="3 6" id="KW-0418">Kinase</keyword>
<feature type="compositionally biased region" description="Low complexity" evidence="4">
    <location>
        <begin position="403"/>
        <end position="416"/>
    </location>
</feature>
<dbReference type="SUPFAM" id="SSF56104">
    <property type="entry name" value="SAICAR synthase-like"/>
    <property type="match status" value="1"/>
</dbReference>
<dbReference type="PANTHER" id="PTHR45748">
    <property type="entry name" value="1-PHOSPHATIDYLINOSITOL 3-PHOSPHATE 5-KINASE-RELATED"/>
    <property type="match status" value="1"/>
</dbReference>
<keyword evidence="2 3" id="KW-0067">ATP-binding</keyword>
<keyword evidence="1 3" id="KW-0547">Nucleotide-binding</keyword>
<dbReference type="Gene3D" id="3.30.800.10">
    <property type="entry name" value="Phosphatidylinositol Phosphate Kinase II Beta"/>
    <property type="match status" value="1"/>
</dbReference>
<feature type="compositionally biased region" description="Basic and acidic residues" evidence="4">
    <location>
        <begin position="425"/>
        <end position="434"/>
    </location>
</feature>
<dbReference type="AlphaFoldDB" id="A0A5N5SWM2"/>
<dbReference type="InterPro" id="IPR027483">
    <property type="entry name" value="PInositol-4-P-4/5-kinase_C_sf"/>
</dbReference>
<feature type="region of interest" description="Disordered" evidence="4">
    <location>
        <begin position="117"/>
        <end position="144"/>
    </location>
</feature>
<dbReference type="FunFam" id="3.30.810.10:FF:000001">
    <property type="entry name" value="1-phosphatidylinositol 3-phosphate 5-kinase FAB1"/>
    <property type="match status" value="1"/>
</dbReference>
<evidence type="ECO:0000259" key="5">
    <source>
        <dbReference type="PROSITE" id="PS51455"/>
    </source>
</evidence>
<dbReference type="PANTHER" id="PTHR45748:SF7">
    <property type="entry name" value="1-PHOSPHATIDYLINOSITOL 3-PHOSPHATE 5-KINASE-RELATED"/>
    <property type="match status" value="1"/>
</dbReference>
<dbReference type="Proteomes" id="UP000326759">
    <property type="component" value="Unassembled WGS sequence"/>
</dbReference>
<feature type="compositionally biased region" description="Low complexity" evidence="4">
    <location>
        <begin position="222"/>
        <end position="232"/>
    </location>
</feature>